<feature type="binding site" evidence="11">
    <location>
        <position position="166"/>
    </location>
    <ligand>
        <name>NAD(+)</name>
        <dbReference type="ChEBI" id="CHEBI:57540"/>
    </ligand>
</feature>
<feature type="binding site" evidence="11">
    <location>
        <position position="96"/>
    </location>
    <ligand>
        <name>NAD(+)</name>
        <dbReference type="ChEBI" id="CHEBI:57540"/>
    </ligand>
</feature>
<dbReference type="PIRSF" id="PIRSF000094">
    <property type="entry name" value="Enoyl-ACP_rdct"/>
    <property type="match status" value="1"/>
</dbReference>
<proteinExistence type="inferred from homology"/>
<evidence type="ECO:0000256" key="3">
    <source>
        <dbReference type="ARBA" id="ARBA00022516"/>
    </source>
</evidence>
<evidence type="ECO:0000313" key="13">
    <source>
        <dbReference type="Proteomes" id="UP000275461"/>
    </source>
</evidence>
<keyword evidence="7 8" id="KW-0275">Fatty acid biosynthesis</keyword>
<evidence type="ECO:0000256" key="8">
    <source>
        <dbReference type="PIRNR" id="PIRNR000094"/>
    </source>
</evidence>
<keyword evidence="8 11" id="KW-0520">NAD</keyword>
<dbReference type="PRINTS" id="PR00081">
    <property type="entry name" value="GDHRDH"/>
</dbReference>
<evidence type="ECO:0000256" key="2">
    <source>
        <dbReference type="ARBA" id="ARBA00009233"/>
    </source>
</evidence>
<dbReference type="PANTHER" id="PTHR43159">
    <property type="entry name" value="ENOYL-[ACYL-CARRIER-PROTEIN] REDUCTASE"/>
    <property type="match status" value="1"/>
</dbReference>
<keyword evidence="4" id="KW-0276">Fatty acid metabolism</keyword>
<accession>A0A498C5R1</accession>
<keyword evidence="13" id="KW-1185">Reference proteome</keyword>
<keyword evidence="6" id="KW-0443">Lipid metabolism</keyword>
<dbReference type="NCBIfam" id="NF005717">
    <property type="entry name" value="PRK07533.1"/>
    <property type="match status" value="1"/>
</dbReference>
<dbReference type="RefSeq" id="WP_121442755.1">
    <property type="nucleotide sequence ID" value="NZ_RCDA01000003.1"/>
</dbReference>
<feature type="binding site" evidence="11">
    <location>
        <begin position="195"/>
        <end position="199"/>
    </location>
    <ligand>
        <name>NAD(+)</name>
        <dbReference type="ChEBI" id="CHEBI:57540"/>
    </ligand>
</feature>
<dbReference type="SUPFAM" id="SSF51735">
    <property type="entry name" value="NAD(P)-binding Rossmann-fold domains"/>
    <property type="match status" value="1"/>
</dbReference>
<feature type="binding site" evidence="10">
    <location>
        <position position="99"/>
    </location>
    <ligand>
        <name>substrate</name>
    </ligand>
</feature>
<dbReference type="AlphaFoldDB" id="A0A498C5R1"/>
<name>A0A498C5R1_9GAMM</name>
<comment type="caution">
    <text evidence="12">The sequence shown here is derived from an EMBL/GenBank/DDBJ whole genome shotgun (WGS) entry which is preliminary data.</text>
</comment>
<comment type="pathway">
    <text evidence="1">Lipid metabolism; fatty acid biosynthesis.</text>
</comment>
<dbReference type="UniPathway" id="UPA00094"/>
<evidence type="ECO:0000256" key="5">
    <source>
        <dbReference type="ARBA" id="ARBA00023002"/>
    </source>
</evidence>
<dbReference type="Pfam" id="PF13561">
    <property type="entry name" value="adh_short_C2"/>
    <property type="match status" value="1"/>
</dbReference>
<sequence>MTQPLLSLEGKKGLIVGIANDQSIAYHCGQAFRDLGAELAVTYLNEKAEKHVRPLADALESPLVMPCNVQHEGELEAVFEAIEQQWGRLDFVVHSIAFAPLKDLHGRLTDSSLEGFLTAMDVSCHSFIRMARLAEPLMRDGGTLLTMSYYGAEKVIPGYQLMGPAKAALEASVRYLADELGEQGIRVHGLSPGPIATRAASGLAGFDQLLDTARSQSPLRRLAEPADVAALASLLVSDRARTMTGNIIPVDGGYHVKG</sequence>
<evidence type="ECO:0000256" key="11">
    <source>
        <dbReference type="PIRSR" id="PIRSR000094-3"/>
    </source>
</evidence>
<evidence type="ECO:0000256" key="9">
    <source>
        <dbReference type="PIRSR" id="PIRSR000094-1"/>
    </source>
</evidence>
<dbReference type="GO" id="GO:0004318">
    <property type="term" value="F:enoyl-[acyl-carrier-protein] reductase (NADH) activity"/>
    <property type="evidence" value="ECO:0007669"/>
    <property type="project" value="UniProtKB-EC"/>
</dbReference>
<organism evidence="12 13">
    <name type="scientific">Alkalispirillum mobile</name>
    <dbReference type="NCBI Taxonomy" id="85925"/>
    <lineage>
        <taxon>Bacteria</taxon>
        <taxon>Pseudomonadati</taxon>
        <taxon>Pseudomonadota</taxon>
        <taxon>Gammaproteobacteria</taxon>
        <taxon>Chromatiales</taxon>
        <taxon>Ectothiorhodospiraceae</taxon>
        <taxon>Alkalispirillum</taxon>
    </lineage>
</organism>
<dbReference type="OrthoDB" id="9803628at2"/>
<dbReference type="InterPro" id="IPR036291">
    <property type="entry name" value="NAD(P)-bd_dom_sf"/>
</dbReference>
<evidence type="ECO:0000256" key="4">
    <source>
        <dbReference type="ARBA" id="ARBA00022832"/>
    </source>
</evidence>
<evidence type="ECO:0000313" key="12">
    <source>
        <dbReference type="EMBL" id="RLK48360.1"/>
    </source>
</evidence>
<feature type="active site" description="Proton acceptor" evidence="9">
    <location>
        <position position="149"/>
    </location>
</feature>
<dbReference type="EMBL" id="RCDA01000003">
    <property type="protein sequence ID" value="RLK48360.1"/>
    <property type="molecule type" value="Genomic_DNA"/>
</dbReference>
<dbReference type="GO" id="GO:0006633">
    <property type="term" value="P:fatty acid biosynthetic process"/>
    <property type="evidence" value="ECO:0007669"/>
    <property type="project" value="UniProtKB-UniPathway"/>
</dbReference>
<evidence type="ECO:0000256" key="1">
    <source>
        <dbReference type="ARBA" id="ARBA00005194"/>
    </source>
</evidence>
<evidence type="ECO:0000256" key="10">
    <source>
        <dbReference type="PIRSR" id="PIRSR000094-2"/>
    </source>
</evidence>
<dbReference type="InterPro" id="IPR002347">
    <property type="entry name" value="SDR_fam"/>
</dbReference>
<gene>
    <name evidence="12" type="ORF">DFR31_2239</name>
</gene>
<keyword evidence="3 8" id="KW-0444">Lipid biosynthesis</keyword>
<dbReference type="Proteomes" id="UP000275461">
    <property type="component" value="Unassembled WGS sequence"/>
</dbReference>
<evidence type="ECO:0000256" key="6">
    <source>
        <dbReference type="ARBA" id="ARBA00023098"/>
    </source>
</evidence>
<reference evidence="12 13" key="1">
    <citation type="submission" date="2018-10" db="EMBL/GenBank/DDBJ databases">
        <title>Genomic Encyclopedia of Type Strains, Phase IV (KMG-IV): sequencing the most valuable type-strain genomes for metagenomic binning, comparative biology and taxonomic classification.</title>
        <authorList>
            <person name="Goeker M."/>
        </authorList>
    </citation>
    <scope>NUCLEOTIDE SEQUENCE [LARGE SCALE GENOMIC DNA]</scope>
    <source>
        <strain evidence="12 13">DSM 12769</strain>
    </source>
</reference>
<dbReference type="PANTHER" id="PTHR43159:SF2">
    <property type="entry name" value="ENOYL-[ACYL-CARRIER-PROTEIN] REDUCTASE [NADH], CHLOROPLASTIC"/>
    <property type="match status" value="1"/>
</dbReference>
<comment type="similarity">
    <text evidence="2 8">Belongs to the short-chain dehydrogenases/reductases (SDR) family. FabI subfamily.</text>
</comment>
<dbReference type="InterPro" id="IPR014358">
    <property type="entry name" value="Enoyl-ACP_Rdtase_NADH"/>
</dbReference>
<feature type="active site" description="Proton acceptor" evidence="9">
    <location>
        <position position="159"/>
    </location>
</feature>
<feature type="binding site" evidence="11">
    <location>
        <begin position="23"/>
        <end position="24"/>
    </location>
    <ligand>
        <name>NAD(+)</name>
        <dbReference type="ChEBI" id="CHEBI:57540"/>
    </ligand>
</feature>
<protein>
    <recommendedName>
        <fullName evidence="8">Enoyl-[acyl-carrier-protein] reductase [NADH]</fullName>
        <ecNumber evidence="8">1.3.1.9</ecNumber>
    </recommendedName>
</protein>
<evidence type="ECO:0000256" key="7">
    <source>
        <dbReference type="ARBA" id="ARBA00023160"/>
    </source>
</evidence>
<dbReference type="EC" id="1.3.1.9" evidence="8"/>
<dbReference type="CDD" id="cd05372">
    <property type="entry name" value="ENR_SDR"/>
    <property type="match status" value="1"/>
</dbReference>
<comment type="catalytic activity">
    <reaction evidence="8">
        <text>a 2,3-saturated acyl-[ACP] + NAD(+) = a (2E)-enoyl-[ACP] + NADH + H(+)</text>
        <dbReference type="Rhea" id="RHEA:10240"/>
        <dbReference type="Rhea" id="RHEA-COMP:9925"/>
        <dbReference type="Rhea" id="RHEA-COMP:9926"/>
        <dbReference type="ChEBI" id="CHEBI:15378"/>
        <dbReference type="ChEBI" id="CHEBI:57540"/>
        <dbReference type="ChEBI" id="CHEBI:57945"/>
        <dbReference type="ChEBI" id="CHEBI:78784"/>
        <dbReference type="ChEBI" id="CHEBI:78785"/>
        <dbReference type="EC" id="1.3.1.9"/>
    </reaction>
</comment>
<feature type="binding site" evidence="11">
    <location>
        <position position="17"/>
    </location>
    <ligand>
        <name>NAD(+)</name>
        <dbReference type="ChEBI" id="CHEBI:57540"/>
    </ligand>
</feature>
<keyword evidence="5 8" id="KW-0560">Oxidoreductase</keyword>
<dbReference type="Gene3D" id="3.40.50.720">
    <property type="entry name" value="NAD(P)-binding Rossmann-like Domain"/>
    <property type="match status" value="1"/>
</dbReference>